<feature type="region of interest" description="Disordered" evidence="2">
    <location>
        <begin position="56"/>
        <end position="80"/>
    </location>
</feature>
<evidence type="ECO:0000313" key="4">
    <source>
        <dbReference type="Proteomes" id="UP000799436"/>
    </source>
</evidence>
<accession>A0A6G1KTI3</accession>
<dbReference type="AlphaFoldDB" id="A0A6G1KTI3"/>
<dbReference type="Proteomes" id="UP000799436">
    <property type="component" value="Unassembled WGS sequence"/>
</dbReference>
<protein>
    <submittedName>
        <fullName evidence="3">Uncharacterized protein</fullName>
    </submittedName>
</protein>
<proteinExistence type="predicted"/>
<dbReference type="EMBL" id="ML995953">
    <property type="protein sequence ID" value="KAF2763897.1"/>
    <property type="molecule type" value="Genomic_DNA"/>
</dbReference>
<evidence type="ECO:0000313" key="3">
    <source>
        <dbReference type="EMBL" id="KAF2763897.1"/>
    </source>
</evidence>
<evidence type="ECO:0000256" key="2">
    <source>
        <dbReference type="SAM" id="MobiDB-lite"/>
    </source>
</evidence>
<evidence type="ECO:0000256" key="1">
    <source>
        <dbReference type="SAM" id="Coils"/>
    </source>
</evidence>
<feature type="coiled-coil region" evidence="1">
    <location>
        <begin position="178"/>
        <end position="212"/>
    </location>
</feature>
<keyword evidence="1" id="KW-0175">Coiled coil</keyword>
<gene>
    <name evidence="3" type="ORF">EJ03DRAFT_49194</name>
</gene>
<reference evidence="3" key="1">
    <citation type="journal article" date="2020" name="Stud. Mycol.">
        <title>101 Dothideomycetes genomes: a test case for predicting lifestyles and emergence of pathogens.</title>
        <authorList>
            <person name="Haridas S."/>
            <person name="Albert R."/>
            <person name="Binder M."/>
            <person name="Bloem J."/>
            <person name="Labutti K."/>
            <person name="Salamov A."/>
            <person name="Andreopoulos B."/>
            <person name="Baker S."/>
            <person name="Barry K."/>
            <person name="Bills G."/>
            <person name="Bluhm B."/>
            <person name="Cannon C."/>
            <person name="Castanera R."/>
            <person name="Culley D."/>
            <person name="Daum C."/>
            <person name="Ezra D."/>
            <person name="Gonzalez J."/>
            <person name="Henrissat B."/>
            <person name="Kuo A."/>
            <person name="Liang C."/>
            <person name="Lipzen A."/>
            <person name="Lutzoni F."/>
            <person name="Magnuson J."/>
            <person name="Mondo S."/>
            <person name="Nolan M."/>
            <person name="Ohm R."/>
            <person name="Pangilinan J."/>
            <person name="Park H.-J."/>
            <person name="Ramirez L."/>
            <person name="Alfaro M."/>
            <person name="Sun H."/>
            <person name="Tritt A."/>
            <person name="Yoshinaga Y."/>
            <person name="Zwiers L.-H."/>
            <person name="Turgeon B."/>
            <person name="Goodwin S."/>
            <person name="Spatafora J."/>
            <person name="Crous P."/>
            <person name="Grigoriev I."/>
        </authorList>
    </citation>
    <scope>NUCLEOTIDE SEQUENCE</scope>
    <source>
        <strain evidence="3">CBS 116005</strain>
    </source>
</reference>
<feature type="coiled-coil region" evidence="1">
    <location>
        <begin position="276"/>
        <end position="345"/>
    </location>
</feature>
<sequence>METQAQTYLNLVQALQGEVAGRNAYIEHMEGGKARDNQYIRHLENEVARRTAEVRRHESAKTGDLPVLPKKAPNQGAGEVVSGRKRVAGLTQENDCLKRGLLKRDAEIIELKQQLLAKGVRLADANPDGLQRKLDDVHARVAATKGASDLTKLTPIQEAHVARRIKNEVRGQRESLKKEATAEAKAEVSEELQRLQADVKKFKDLLNNEKKKAGDVARRISSEVRGAREATEKEIAQKILREVPHAHSLELRRENNPAALTPTQHQLVQHLVNISVEAANNRAEAAEAAVDDLKARAHQSEALMKVLTAGNEGLLQALEGAKATAVATEEKLAAAENRLQQKSSL</sequence>
<dbReference type="OrthoDB" id="10392971at2759"/>
<keyword evidence="4" id="KW-1185">Reference proteome</keyword>
<organism evidence="3 4">
    <name type="scientific">Teratosphaeria nubilosa</name>
    <dbReference type="NCBI Taxonomy" id="161662"/>
    <lineage>
        <taxon>Eukaryota</taxon>
        <taxon>Fungi</taxon>
        <taxon>Dikarya</taxon>
        <taxon>Ascomycota</taxon>
        <taxon>Pezizomycotina</taxon>
        <taxon>Dothideomycetes</taxon>
        <taxon>Dothideomycetidae</taxon>
        <taxon>Mycosphaerellales</taxon>
        <taxon>Teratosphaeriaceae</taxon>
        <taxon>Teratosphaeria</taxon>
    </lineage>
</organism>
<name>A0A6G1KTI3_9PEZI</name>